<dbReference type="GO" id="GO:0008234">
    <property type="term" value="F:cysteine-type peptidase activity"/>
    <property type="evidence" value="ECO:0007669"/>
    <property type="project" value="InterPro"/>
</dbReference>
<dbReference type="PROSITE" id="PS50600">
    <property type="entry name" value="ULP_PROTEASE"/>
    <property type="match status" value="1"/>
</dbReference>
<dbReference type="GO" id="GO:0006508">
    <property type="term" value="P:proteolysis"/>
    <property type="evidence" value="ECO:0007669"/>
    <property type="project" value="UniProtKB-KW"/>
</dbReference>
<feature type="region of interest" description="Disordered" evidence="4">
    <location>
        <begin position="1"/>
        <end position="52"/>
    </location>
</feature>
<feature type="compositionally biased region" description="Polar residues" evidence="4">
    <location>
        <begin position="35"/>
        <end position="52"/>
    </location>
</feature>
<accession>A0AAW1HYY8</accession>
<evidence type="ECO:0000313" key="7">
    <source>
        <dbReference type="Proteomes" id="UP001443914"/>
    </source>
</evidence>
<dbReference type="InterPro" id="IPR003653">
    <property type="entry name" value="Peptidase_C48_C"/>
</dbReference>
<dbReference type="SUPFAM" id="SSF54001">
    <property type="entry name" value="Cysteine proteinases"/>
    <property type="match status" value="1"/>
</dbReference>
<keyword evidence="2" id="KW-0645">Protease</keyword>
<comment type="caution">
    <text evidence="6">The sequence shown here is derived from an EMBL/GenBank/DDBJ whole genome shotgun (WGS) entry which is preliminary data.</text>
</comment>
<keyword evidence="7" id="KW-1185">Reference proteome</keyword>
<keyword evidence="3" id="KW-0378">Hydrolase</keyword>
<organism evidence="6 7">
    <name type="scientific">Saponaria officinalis</name>
    <name type="common">Common soapwort</name>
    <name type="synonym">Lychnis saponaria</name>
    <dbReference type="NCBI Taxonomy" id="3572"/>
    <lineage>
        <taxon>Eukaryota</taxon>
        <taxon>Viridiplantae</taxon>
        <taxon>Streptophyta</taxon>
        <taxon>Embryophyta</taxon>
        <taxon>Tracheophyta</taxon>
        <taxon>Spermatophyta</taxon>
        <taxon>Magnoliopsida</taxon>
        <taxon>eudicotyledons</taxon>
        <taxon>Gunneridae</taxon>
        <taxon>Pentapetalae</taxon>
        <taxon>Caryophyllales</taxon>
        <taxon>Caryophyllaceae</taxon>
        <taxon>Caryophylleae</taxon>
        <taxon>Saponaria</taxon>
    </lineage>
</organism>
<dbReference type="Proteomes" id="UP001443914">
    <property type="component" value="Unassembled WGS sequence"/>
</dbReference>
<dbReference type="AlphaFoldDB" id="A0AAW1HYY8"/>
<evidence type="ECO:0000313" key="6">
    <source>
        <dbReference type="EMBL" id="KAK9682411.1"/>
    </source>
</evidence>
<name>A0AAW1HYY8_SAPOF</name>
<evidence type="ECO:0000259" key="5">
    <source>
        <dbReference type="PROSITE" id="PS50600"/>
    </source>
</evidence>
<dbReference type="EMBL" id="JBDFQZ010000010">
    <property type="protein sequence ID" value="KAK9682411.1"/>
    <property type="molecule type" value="Genomic_DNA"/>
</dbReference>
<proteinExistence type="inferred from homology"/>
<reference evidence="6" key="1">
    <citation type="submission" date="2024-03" db="EMBL/GenBank/DDBJ databases">
        <title>WGS assembly of Saponaria officinalis var. Norfolk2.</title>
        <authorList>
            <person name="Jenkins J."/>
            <person name="Shu S."/>
            <person name="Grimwood J."/>
            <person name="Barry K."/>
            <person name="Goodstein D."/>
            <person name="Schmutz J."/>
            <person name="Leebens-Mack J."/>
            <person name="Osbourn A."/>
        </authorList>
    </citation>
    <scope>NUCLEOTIDE SEQUENCE [LARGE SCALE GENOMIC DNA]</scope>
    <source>
        <strain evidence="6">JIC</strain>
    </source>
</reference>
<evidence type="ECO:0000256" key="2">
    <source>
        <dbReference type="ARBA" id="ARBA00022670"/>
    </source>
</evidence>
<dbReference type="InterPro" id="IPR038765">
    <property type="entry name" value="Papain-like_cys_pep_sf"/>
</dbReference>
<evidence type="ECO:0000256" key="4">
    <source>
        <dbReference type="SAM" id="MobiDB-lite"/>
    </source>
</evidence>
<gene>
    <name evidence="6" type="ORF">RND81_10G072200</name>
</gene>
<dbReference type="Gene3D" id="3.40.395.10">
    <property type="entry name" value="Adenoviral Proteinase, Chain A"/>
    <property type="match status" value="1"/>
</dbReference>
<protein>
    <recommendedName>
        <fullName evidence="5">Ubiquitin-like protease family profile domain-containing protein</fullName>
    </recommendedName>
</protein>
<comment type="similarity">
    <text evidence="1">Belongs to the peptidase C48 family.</text>
</comment>
<evidence type="ECO:0000256" key="3">
    <source>
        <dbReference type="ARBA" id="ARBA00022801"/>
    </source>
</evidence>
<evidence type="ECO:0000256" key="1">
    <source>
        <dbReference type="ARBA" id="ARBA00005234"/>
    </source>
</evidence>
<dbReference type="Pfam" id="PF02902">
    <property type="entry name" value="Peptidase_C48"/>
    <property type="match status" value="1"/>
</dbReference>
<feature type="domain" description="Ubiquitin-like protease family profile" evidence="5">
    <location>
        <begin position="365"/>
        <end position="529"/>
    </location>
</feature>
<sequence>MPRYRLLDSDDSLLDSSQNVSSPTIIPAERPPRSIDTQKPQPSDLLSTPKNQPISIIIESTPPPVATVPSEEMVCLQIPKRHREVAAVYKSPYLQRNVDVLSDLTAVEKEVADYSFSDSVDQSLIFYESGNNVLLYADIRSLLSAEISDNVFNCWCEILNKNECLRSPNSPYRLFLSRTSKVIIPFTQPYRMIVSIAPKQRKLDIIHFMEKKSIPCLIVKDCVGNLLIEKMSTSFKWMKTFSTFKANEFVPKISTYTNEEDYCILLMHTMQIYEGINRIFTTGLKQKLGKPELLAKQLRVKYCHAILTSDLNSMKEEVLKNATSFKETKTVIGRHISSVTDQELIDYVMAVNKDNGDVIIDSEWMQVTRKGLQSMQPRVWLSDMAIDIAGIYRTLHKPGVLYFPTIIKDLPTKKNLKTQYIKFHYFPKDLRKIQKVFFPILCNNHWYAMISDFNNKKNYILDSLLPRYHKSRIDFTSKLMSNAIPVITQNTTLKRFSEILDFDYEALKVPPQMNGYACGSYLLKWIKGLSYMSTWTDKEYLEIHKNHQ</sequence>